<proteinExistence type="predicted"/>
<feature type="transmembrane region" description="Helical" evidence="1">
    <location>
        <begin position="39"/>
        <end position="67"/>
    </location>
</feature>
<gene>
    <name evidence="2" type="ORF">SAMN02745116_01209</name>
</gene>
<sequence length="131" mass="15005">MWGWLMLGSLYGGSASNGERQYAGKLTVSEFLSFSLLLAPLIVSFLFQVSFWSVLFVCVILQVLLVLVEMKVKKSQHTFFGITFFQLFYLPVVLVFKTKVSFLVGVFLYFLVIGVTVYISVKLNNKYNIRY</sequence>
<reference evidence="3" key="1">
    <citation type="submission" date="2017-02" db="EMBL/GenBank/DDBJ databases">
        <authorList>
            <person name="Varghese N."/>
            <person name="Submissions S."/>
        </authorList>
    </citation>
    <scope>NUCLEOTIDE SEQUENCE [LARGE SCALE GENOMIC DNA]</scope>
    <source>
        <strain evidence="3">ATCC BAA-1030</strain>
    </source>
</reference>
<keyword evidence="1" id="KW-0472">Membrane</keyword>
<keyword evidence="3" id="KW-1185">Reference proteome</keyword>
<dbReference type="EMBL" id="FUXI01000011">
    <property type="protein sequence ID" value="SJZ70166.1"/>
    <property type="molecule type" value="Genomic_DNA"/>
</dbReference>
<dbReference type="Proteomes" id="UP000190328">
    <property type="component" value="Unassembled WGS sequence"/>
</dbReference>
<evidence type="ECO:0000313" key="2">
    <source>
        <dbReference type="EMBL" id="SJZ70166.1"/>
    </source>
</evidence>
<feature type="transmembrane region" description="Helical" evidence="1">
    <location>
        <begin position="79"/>
        <end position="96"/>
    </location>
</feature>
<protein>
    <submittedName>
        <fullName evidence="2">Uncharacterized protein</fullName>
    </submittedName>
</protein>
<accession>A0A1T4MTI9</accession>
<name>A0A1T4MTI9_9ENTE</name>
<evidence type="ECO:0000313" key="3">
    <source>
        <dbReference type="Proteomes" id="UP000190328"/>
    </source>
</evidence>
<keyword evidence="1" id="KW-1133">Transmembrane helix</keyword>
<evidence type="ECO:0000256" key="1">
    <source>
        <dbReference type="SAM" id="Phobius"/>
    </source>
</evidence>
<dbReference type="AlphaFoldDB" id="A0A1T4MTI9"/>
<keyword evidence="1" id="KW-0812">Transmembrane</keyword>
<organism evidence="2 3">
    <name type="scientific">Pilibacter termitis</name>
    <dbReference type="NCBI Taxonomy" id="263852"/>
    <lineage>
        <taxon>Bacteria</taxon>
        <taxon>Bacillati</taxon>
        <taxon>Bacillota</taxon>
        <taxon>Bacilli</taxon>
        <taxon>Lactobacillales</taxon>
        <taxon>Enterococcaceae</taxon>
        <taxon>Pilibacter</taxon>
    </lineage>
</organism>
<feature type="transmembrane region" description="Helical" evidence="1">
    <location>
        <begin position="102"/>
        <end position="121"/>
    </location>
</feature>